<organism evidence="2 3">
    <name type="scientific">Pristionchus mayeri</name>
    <dbReference type="NCBI Taxonomy" id="1317129"/>
    <lineage>
        <taxon>Eukaryota</taxon>
        <taxon>Metazoa</taxon>
        <taxon>Ecdysozoa</taxon>
        <taxon>Nematoda</taxon>
        <taxon>Chromadorea</taxon>
        <taxon>Rhabditida</taxon>
        <taxon>Rhabditina</taxon>
        <taxon>Diplogasteromorpha</taxon>
        <taxon>Diplogasteroidea</taxon>
        <taxon>Neodiplogasteridae</taxon>
        <taxon>Pristionchus</taxon>
    </lineage>
</organism>
<reference evidence="3" key="1">
    <citation type="submission" date="2022-10" db="EMBL/GenBank/DDBJ databases">
        <title>Genome assembly of Pristionchus species.</title>
        <authorList>
            <person name="Yoshida K."/>
            <person name="Sommer R.J."/>
        </authorList>
    </citation>
    <scope>NUCLEOTIDE SEQUENCE [LARGE SCALE GENOMIC DNA]</scope>
    <source>
        <strain evidence="3">RS5460</strain>
    </source>
</reference>
<evidence type="ECO:0000256" key="1">
    <source>
        <dbReference type="SAM" id="Phobius"/>
    </source>
</evidence>
<sequence length="117" mass="13066">WMKSSSPLRFLRVTRVWSTHRTSAYLHLSWLASVLHASNVTPDATNLFILSLNSLDNFLQFISCTFLPHAILLFFCASSDSFFSSFLAVPSPSSILFFLLAASVFPPLGFSRFLIAS</sequence>
<evidence type="ECO:0000313" key="3">
    <source>
        <dbReference type="Proteomes" id="UP001328107"/>
    </source>
</evidence>
<feature type="transmembrane region" description="Helical" evidence="1">
    <location>
        <begin position="95"/>
        <end position="115"/>
    </location>
</feature>
<comment type="caution">
    <text evidence="2">The sequence shown here is derived from an EMBL/GenBank/DDBJ whole genome shotgun (WGS) entry which is preliminary data.</text>
</comment>
<name>A0AAN4ZIW3_9BILA</name>
<protein>
    <submittedName>
        <fullName evidence="2">Uncharacterized protein</fullName>
    </submittedName>
</protein>
<feature type="non-terminal residue" evidence="2">
    <location>
        <position position="117"/>
    </location>
</feature>
<dbReference type="EMBL" id="BTRK01000003">
    <property type="protein sequence ID" value="GMR41656.1"/>
    <property type="molecule type" value="Genomic_DNA"/>
</dbReference>
<keyword evidence="1" id="KW-0812">Transmembrane</keyword>
<evidence type="ECO:0000313" key="2">
    <source>
        <dbReference type="EMBL" id="GMR41656.1"/>
    </source>
</evidence>
<accession>A0AAN4ZIW3</accession>
<feature type="transmembrane region" description="Helical" evidence="1">
    <location>
        <begin position="58"/>
        <end position="83"/>
    </location>
</feature>
<dbReference type="Proteomes" id="UP001328107">
    <property type="component" value="Unassembled WGS sequence"/>
</dbReference>
<gene>
    <name evidence="2" type="ORF">PMAYCL1PPCAC_11851</name>
</gene>
<keyword evidence="1" id="KW-0472">Membrane</keyword>
<keyword evidence="1" id="KW-1133">Transmembrane helix</keyword>
<keyword evidence="3" id="KW-1185">Reference proteome</keyword>
<dbReference type="AlphaFoldDB" id="A0AAN4ZIW3"/>
<proteinExistence type="predicted"/>
<feature type="non-terminal residue" evidence="2">
    <location>
        <position position="1"/>
    </location>
</feature>